<keyword evidence="1" id="KW-1133">Transmembrane helix</keyword>
<gene>
    <name evidence="2" type="ORF">CITCOLO1_LOCUS18746</name>
</gene>
<sequence>MDCCIIVYTPRPFNRLFDLNVVGGRGREGERRKQRAKMGGRCSFWGVAVVAMMLTTILCSSHCCRGSVLTKANATYGEVTAELLIQSDITRYLMFNEAEVKTGNTPNPNVKACDNGAGNPMGACGGSANNKKHCNAYDDPAACK</sequence>
<evidence type="ECO:0000256" key="1">
    <source>
        <dbReference type="SAM" id="Phobius"/>
    </source>
</evidence>
<evidence type="ECO:0000313" key="2">
    <source>
        <dbReference type="EMBL" id="CAK9326397.1"/>
    </source>
</evidence>
<reference evidence="2 3" key="1">
    <citation type="submission" date="2024-03" db="EMBL/GenBank/DDBJ databases">
        <authorList>
            <person name="Gkanogiannis A."/>
            <person name="Becerra Lopez-Lavalle L."/>
        </authorList>
    </citation>
    <scope>NUCLEOTIDE SEQUENCE [LARGE SCALE GENOMIC DNA]</scope>
</reference>
<keyword evidence="3" id="KW-1185">Reference proteome</keyword>
<keyword evidence="1" id="KW-0812">Transmembrane</keyword>
<protein>
    <submittedName>
        <fullName evidence="2">Uncharacterized protein</fullName>
    </submittedName>
</protein>
<dbReference type="Proteomes" id="UP001642487">
    <property type="component" value="Chromosome 7"/>
</dbReference>
<dbReference type="EMBL" id="OZ021741">
    <property type="protein sequence ID" value="CAK9326397.1"/>
    <property type="molecule type" value="Genomic_DNA"/>
</dbReference>
<accession>A0ABP0Z2K0</accession>
<feature type="transmembrane region" description="Helical" evidence="1">
    <location>
        <begin position="42"/>
        <end position="58"/>
    </location>
</feature>
<keyword evidence="1" id="KW-0472">Membrane</keyword>
<organism evidence="2 3">
    <name type="scientific">Citrullus colocynthis</name>
    <name type="common">colocynth</name>
    <dbReference type="NCBI Taxonomy" id="252529"/>
    <lineage>
        <taxon>Eukaryota</taxon>
        <taxon>Viridiplantae</taxon>
        <taxon>Streptophyta</taxon>
        <taxon>Embryophyta</taxon>
        <taxon>Tracheophyta</taxon>
        <taxon>Spermatophyta</taxon>
        <taxon>Magnoliopsida</taxon>
        <taxon>eudicotyledons</taxon>
        <taxon>Gunneridae</taxon>
        <taxon>Pentapetalae</taxon>
        <taxon>rosids</taxon>
        <taxon>fabids</taxon>
        <taxon>Cucurbitales</taxon>
        <taxon>Cucurbitaceae</taxon>
        <taxon>Benincaseae</taxon>
        <taxon>Citrullus</taxon>
    </lineage>
</organism>
<name>A0ABP0Z2K0_9ROSI</name>
<proteinExistence type="predicted"/>
<evidence type="ECO:0000313" key="3">
    <source>
        <dbReference type="Proteomes" id="UP001642487"/>
    </source>
</evidence>